<gene>
    <name evidence="3" type="ORF">Q31a_35690</name>
</gene>
<proteinExistence type="predicted"/>
<dbReference type="EMBL" id="CP036298">
    <property type="protein sequence ID" value="QDV25246.1"/>
    <property type="molecule type" value="Genomic_DNA"/>
</dbReference>
<dbReference type="PANTHER" id="PTHR30273:SF2">
    <property type="entry name" value="PROTEIN FECR"/>
    <property type="match status" value="1"/>
</dbReference>
<accession>A0A518G9I0</accession>
<dbReference type="KEGG" id="ahel:Q31a_35690"/>
<dbReference type="RefSeq" id="WP_145080058.1">
    <property type="nucleotide sequence ID" value="NZ_CP036298.1"/>
</dbReference>
<keyword evidence="4" id="KW-1185">Reference proteome</keyword>
<evidence type="ECO:0000256" key="1">
    <source>
        <dbReference type="SAM" id="Phobius"/>
    </source>
</evidence>
<evidence type="ECO:0000259" key="2">
    <source>
        <dbReference type="Pfam" id="PF04773"/>
    </source>
</evidence>
<reference evidence="3 4" key="1">
    <citation type="submission" date="2019-02" db="EMBL/GenBank/DDBJ databases">
        <title>Deep-cultivation of Planctomycetes and their phenomic and genomic characterization uncovers novel biology.</title>
        <authorList>
            <person name="Wiegand S."/>
            <person name="Jogler M."/>
            <person name="Boedeker C."/>
            <person name="Pinto D."/>
            <person name="Vollmers J."/>
            <person name="Rivas-Marin E."/>
            <person name="Kohn T."/>
            <person name="Peeters S.H."/>
            <person name="Heuer A."/>
            <person name="Rast P."/>
            <person name="Oberbeckmann S."/>
            <person name="Bunk B."/>
            <person name="Jeske O."/>
            <person name="Meyerdierks A."/>
            <person name="Storesund J.E."/>
            <person name="Kallscheuer N."/>
            <person name="Luecker S."/>
            <person name="Lage O.M."/>
            <person name="Pohl T."/>
            <person name="Merkel B.J."/>
            <person name="Hornburger P."/>
            <person name="Mueller R.-W."/>
            <person name="Bruemmer F."/>
            <person name="Labrenz M."/>
            <person name="Spormann A.M."/>
            <person name="Op den Camp H."/>
            <person name="Overmann J."/>
            <person name="Amann R."/>
            <person name="Jetten M.S.M."/>
            <person name="Mascher T."/>
            <person name="Medema M.H."/>
            <person name="Devos D.P."/>
            <person name="Kaster A.-K."/>
            <person name="Ovreas L."/>
            <person name="Rohde M."/>
            <person name="Galperin M.Y."/>
            <person name="Jogler C."/>
        </authorList>
    </citation>
    <scope>NUCLEOTIDE SEQUENCE [LARGE SCALE GENOMIC DNA]</scope>
    <source>
        <strain evidence="3 4">Q31a</strain>
    </source>
</reference>
<dbReference type="Gene3D" id="2.60.120.1440">
    <property type="match status" value="1"/>
</dbReference>
<dbReference type="Pfam" id="PF04773">
    <property type="entry name" value="FecR"/>
    <property type="match status" value="1"/>
</dbReference>
<dbReference type="AlphaFoldDB" id="A0A518G9I0"/>
<organism evidence="3 4">
    <name type="scientific">Aureliella helgolandensis</name>
    <dbReference type="NCBI Taxonomy" id="2527968"/>
    <lineage>
        <taxon>Bacteria</taxon>
        <taxon>Pseudomonadati</taxon>
        <taxon>Planctomycetota</taxon>
        <taxon>Planctomycetia</taxon>
        <taxon>Pirellulales</taxon>
        <taxon>Pirellulaceae</taxon>
        <taxon>Aureliella</taxon>
    </lineage>
</organism>
<feature type="transmembrane region" description="Helical" evidence="1">
    <location>
        <begin position="108"/>
        <end position="129"/>
    </location>
</feature>
<dbReference type="OrthoDB" id="226716at2"/>
<protein>
    <submittedName>
        <fullName evidence="3">FecR protein</fullName>
    </submittedName>
</protein>
<evidence type="ECO:0000313" key="4">
    <source>
        <dbReference type="Proteomes" id="UP000318017"/>
    </source>
</evidence>
<dbReference type="InterPro" id="IPR012373">
    <property type="entry name" value="Ferrdict_sens_TM"/>
</dbReference>
<evidence type="ECO:0000313" key="3">
    <source>
        <dbReference type="EMBL" id="QDV25246.1"/>
    </source>
</evidence>
<dbReference type="Proteomes" id="UP000318017">
    <property type="component" value="Chromosome"/>
</dbReference>
<keyword evidence="1" id="KW-0812">Transmembrane</keyword>
<dbReference type="InterPro" id="IPR006860">
    <property type="entry name" value="FecR"/>
</dbReference>
<name>A0A518G9I0_9BACT</name>
<keyword evidence="1" id="KW-1133">Transmembrane helix</keyword>
<feature type="domain" description="FecR protein" evidence="2">
    <location>
        <begin position="212"/>
        <end position="268"/>
    </location>
</feature>
<dbReference type="GO" id="GO:0016989">
    <property type="term" value="F:sigma factor antagonist activity"/>
    <property type="evidence" value="ECO:0007669"/>
    <property type="project" value="TreeGrafter"/>
</dbReference>
<sequence>MNHQDRFAELWTDYLEGELDERGLEELHELLSADDCYVQRAADLLQTHRLLGLVMADSLPQQDAFVRQTLAQLPENQDEFVSQVMSQVSVNPDASGLPRKKGRRERSAISPTAWLVAALILVAVMTFVFRPMGPTPVAIDDSRPRGTAVVDDQVRLVSSAHAKFFGELSPPVGSVLAPRREYVLMSGLIEVLFPTGASAILEGPAVFHVSSDESLALDVGRCSVHAPEGAEGFHIETPVTRVVDRGTRFSVNVGEMSETEVQVIEGAADIYDVQRVADSHAADDTAERLVDGEAKRFLGAGAFATENVPFEASVYRSELPDRVVSYETILGPEGGAEHLTSVTVQRGGKAIRFPVDSLIAAQLTWFRATVTRPFLCGGETLPSPRHETLRDDSLITGVINPDGSVEPLTTDPIMEGKAGTPGMAIRFDQPIVNGPGADVIIFDLQTFGNPPDGDAFHVSPLKFRDGLKSYTVRKYDLTMESPEAKVLTNFHVHFFAENASSLAELNSLKILPQQQSIQFRGLAVGIDLTDLGYANGEIIEGLFIQDALDDGHYVDPVFIAGLPEEE</sequence>
<keyword evidence="1" id="KW-0472">Membrane</keyword>
<dbReference type="PANTHER" id="PTHR30273">
    <property type="entry name" value="PERIPLASMIC SIGNAL SENSOR AND SIGMA FACTOR ACTIVATOR FECR-RELATED"/>
    <property type="match status" value="1"/>
</dbReference>